<dbReference type="PANTHER" id="PTHR43249">
    <property type="entry name" value="UDP-N-ACETYL-2-AMINO-2-DEOXY-D-GLUCURONATE OXIDASE"/>
    <property type="match status" value="1"/>
</dbReference>
<dbReference type="SUPFAM" id="SSF51735">
    <property type="entry name" value="NAD(P)-binding Rossmann-fold domains"/>
    <property type="match status" value="1"/>
</dbReference>
<dbReference type="InterPro" id="IPR052515">
    <property type="entry name" value="Gfo/Idh/MocA_Oxidoreductase"/>
</dbReference>
<dbReference type="Pfam" id="PF01408">
    <property type="entry name" value="GFO_IDH_MocA"/>
    <property type="match status" value="1"/>
</dbReference>
<gene>
    <name evidence="3" type="ORF">J2S23_001156</name>
</gene>
<dbReference type="Gene3D" id="3.40.50.720">
    <property type="entry name" value="NAD(P)-binding Rossmann-like Domain"/>
    <property type="match status" value="1"/>
</dbReference>
<comment type="caution">
    <text evidence="3">The sequence shown here is derived from an EMBL/GenBank/DDBJ whole genome shotgun (WGS) entry which is preliminary data.</text>
</comment>
<sequence>MKELRIAVVGCGRIAQVYNEIFQKYPENIKVIAAVDIQIERAQAFAENFKGCVALTDYKDLGNLNIDIVHILTPHFLHAEQSSKLLEMGYHVLQEKPIAIELSDAKALCELANKVDKKLGVISQNRYITGIQKLKKLFDSGELGKLKGVSSLLNWWRPPSYYECDWKGHWETEGGGVVIDQAIHSLDLVRYIAGEEVRSVHGFIDKRVITQIEVEDVANALIEFKSGARYIFNACNYFFENTPIRIDFYFERGTAFLHGEQVEITMDGKSHIYKNESPQEILETLSYWGANHEKQVIEFYENIDNPDYNFVTPEDATKSLEIVRAIYKSSQKGEKVIFNH</sequence>
<dbReference type="InterPro" id="IPR036291">
    <property type="entry name" value="NAD(P)-bd_dom_sf"/>
</dbReference>
<evidence type="ECO:0000259" key="1">
    <source>
        <dbReference type="Pfam" id="PF01408"/>
    </source>
</evidence>
<organism evidence="3 4">
    <name type="scientific">Streptococcus moroccensis</name>
    <dbReference type="NCBI Taxonomy" id="1451356"/>
    <lineage>
        <taxon>Bacteria</taxon>
        <taxon>Bacillati</taxon>
        <taxon>Bacillota</taxon>
        <taxon>Bacilli</taxon>
        <taxon>Lactobacillales</taxon>
        <taxon>Streptococcaceae</taxon>
        <taxon>Streptococcus</taxon>
    </lineage>
</organism>
<feature type="domain" description="GFO/IDH/MocA-like oxidoreductase" evidence="2">
    <location>
        <begin position="131"/>
        <end position="255"/>
    </location>
</feature>
<reference evidence="3 4" key="1">
    <citation type="submission" date="2023-07" db="EMBL/GenBank/DDBJ databases">
        <title>Genomic Encyclopedia of Type Strains, Phase IV (KMG-IV): sequencing the most valuable type-strain genomes for metagenomic binning, comparative biology and taxonomic classification.</title>
        <authorList>
            <person name="Goeker M."/>
        </authorList>
    </citation>
    <scope>NUCLEOTIDE SEQUENCE [LARGE SCALE GENOMIC DNA]</scope>
    <source>
        <strain evidence="3 4">DSM 105143</strain>
    </source>
</reference>
<dbReference type="SUPFAM" id="SSF55347">
    <property type="entry name" value="Glyceraldehyde-3-phosphate dehydrogenase-like, C-terminal domain"/>
    <property type="match status" value="1"/>
</dbReference>
<protein>
    <submittedName>
        <fullName evidence="3">Dehydrogenase</fullName>
    </submittedName>
</protein>
<evidence type="ECO:0000313" key="3">
    <source>
        <dbReference type="EMBL" id="MDQ0222604.1"/>
    </source>
</evidence>
<dbReference type="InterPro" id="IPR055170">
    <property type="entry name" value="GFO_IDH_MocA-like_dom"/>
</dbReference>
<feature type="domain" description="Gfo/Idh/MocA-like oxidoreductase N-terminal" evidence="1">
    <location>
        <begin position="4"/>
        <end position="121"/>
    </location>
</feature>
<dbReference type="Proteomes" id="UP001223079">
    <property type="component" value="Unassembled WGS sequence"/>
</dbReference>
<keyword evidence="4" id="KW-1185">Reference proteome</keyword>
<name>A0ABT9YSB0_9STRE</name>
<dbReference type="PANTHER" id="PTHR43249:SF1">
    <property type="entry name" value="D-GLUCOSIDE 3-DEHYDROGENASE"/>
    <property type="match status" value="1"/>
</dbReference>
<dbReference type="Gene3D" id="3.30.360.10">
    <property type="entry name" value="Dihydrodipicolinate Reductase, domain 2"/>
    <property type="match status" value="1"/>
</dbReference>
<evidence type="ECO:0000313" key="4">
    <source>
        <dbReference type="Proteomes" id="UP001223079"/>
    </source>
</evidence>
<dbReference type="RefSeq" id="WP_307121795.1">
    <property type="nucleotide sequence ID" value="NZ_JAUSTM010000009.1"/>
</dbReference>
<accession>A0ABT9YSB0</accession>
<proteinExistence type="predicted"/>
<dbReference type="EMBL" id="JAUSTM010000009">
    <property type="protein sequence ID" value="MDQ0222604.1"/>
    <property type="molecule type" value="Genomic_DNA"/>
</dbReference>
<dbReference type="Pfam" id="PF22725">
    <property type="entry name" value="GFO_IDH_MocA_C3"/>
    <property type="match status" value="1"/>
</dbReference>
<evidence type="ECO:0000259" key="2">
    <source>
        <dbReference type="Pfam" id="PF22725"/>
    </source>
</evidence>
<dbReference type="InterPro" id="IPR000683">
    <property type="entry name" value="Gfo/Idh/MocA-like_OxRdtase_N"/>
</dbReference>